<keyword evidence="3" id="KW-0547">Nucleotide-binding</keyword>
<dbReference type="Pfam" id="PF00689">
    <property type="entry name" value="Cation_ATPase_C"/>
    <property type="match status" value="1"/>
</dbReference>
<accession>A0A9D1ITU8</accession>
<evidence type="ECO:0000256" key="1">
    <source>
        <dbReference type="ARBA" id="ARBA00004141"/>
    </source>
</evidence>
<feature type="transmembrane region" description="Helical" evidence="8">
    <location>
        <begin position="632"/>
        <end position="652"/>
    </location>
</feature>
<dbReference type="Proteomes" id="UP000824082">
    <property type="component" value="Unassembled WGS sequence"/>
</dbReference>
<dbReference type="InterPro" id="IPR023299">
    <property type="entry name" value="ATPase_P-typ_cyto_dom_N"/>
</dbReference>
<dbReference type="PANTHER" id="PTHR42861">
    <property type="entry name" value="CALCIUM-TRANSPORTING ATPASE"/>
    <property type="match status" value="1"/>
</dbReference>
<feature type="transmembrane region" description="Helical" evidence="8">
    <location>
        <begin position="192"/>
        <end position="211"/>
    </location>
</feature>
<gene>
    <name evidence="11" type="ORF">IAD19_05075</name>
</gene>
<dbReference type="Gene3D" id="3.40.1110.10">
    <property type="entry name" value="Calcium-transporting ATPase, cytoplasmic domain N"/>
    <property type="match status" value="1"/>
</dbReference>
<dbReference type="Gene3D" id="3.40.50.1000">
    <property type="entry name" value="HAD superfamily/HAD-like"/>
    <property type="match status" value="1"/>
</dbReference>
<dbReference type="Gene3D" id="2.70.150.10">
    <property type="entry name" value="Calcium-transporting ATPase, cytoplasmic transduction domain A"/>
    <property type="match status" value="1"/>
</dbReference>
<dbReference type="SFLD" id="SFLDF00027">
    <property type="entry name" value="p-type_atpase"/>
    <property type="match status" value="1"/>
</dbReference>
<keyword evidence="7 8" id="KW-0472">Membrane</keyword>
<evidence type="ECO:0000313" key="11">
    <source>
        <dbReference type="EMBL" id="HIU41909.1"/>
    </source>
</evidence>
<feature type="domain" description="P-type ATPase A" evidence="9">
    <location>
        <begin position="74"/>
        <end position="172"/>
    </location>
</feature>
<dbReference type="EMBL" id="DVMX01000101">
    <property type="protein sequence ID" value="HIU41909.1"/>
    <property type="molecule type" value="Genomic_DNA"/>
</dbReference>
<dbReference type="Gene3D" id="1.20.1110.10">
    <property type="entry name" value="Calcium-transporting ATPase, transmembrane domain"/>
    <property type="match status" value="1"/>
</dbReference>
<proteinExistence type="predicted"/>
<protein>
    <submittedName>
        <fullName evidence="11">Cation-translocating P-type ATPase</fullName>
    </submittedName>
</protein>
<feature type="transmembrane region" description="Helical" evidence="8">
    <location>
        <begin position="565"/>
        <end position="586"/>
    </location>
</feature>
<dbReference type="SUPFAM" id="SSF56784">
    <property type="entry name" value="HAD-like"/>
    <property type="match status" value="1"/>
</dbReference>
<feature type="transmembrane region" description="Helical" evidence="8">
    <location>
        <begin position="690"/>
        <end position="707"/>
    </location>
</feature>
<dbReference type="AlphaFoldDB" id="A0A9D1ITU8"/>
<dbReference type="InterPro" id="IPR059000">
    <property type="entry name" value="ATPase_P-type_domA"/>
</dbReference>
<reference evidence="11" key="1">
    <citation type="submission" date="2020-10" db="EMBL/GenBank/DDBJ databases">
        <authorList>
            <person name="Gilroy R."/>
        </authorList>
    </citation>
    <scope>NUCLEOTIDE SEQUENCE</scope>
    <source>
        <strain evidence="11">4509</strain>
    </source>
</reference>
<dbReference type="Pfam" id="PF00702">
    <property type="entry name" value="Hydrolase"/>
    <property type="match status" value="1"/>
</dbReference>
<evidence type="ECO:0000256" key="5">
    <source>
        <dbReference type="ARBA" id="ARBA00022967"/>
    </source>
</evidence>
<evidence type="ECO:0000313" key="12">
    <source>
        <dbReference type="Proteomes" id="UP000824082"/>
    </source>
</evidence>
<keyword evidence="2 8" id="KW-0812">Transmembrane</keyword>
<keyword evidence="6 8" id="KW-1133">Transmembrane helix</keyword>
<dbReference type="Pfam" id="PF00122">
    <property type="entry name" value="E1-E2_ATPase"/>
    <property type="match status" value="1"/>
</dbReference>
<organism evidence="11 12">
    <name type="scientific">Candidatus Egerieicola faecale</name>
    <dbReference type="NCBI Taxonomy" id="2840774"/>
    <lineage>
        <taxon>Bacteria</taxon>
        <taxon>Bacillati</taxon>
        <taxon>Bacillota</taxon>
        <taxon>Clostridia</taxon>
        <taxon>Eubacteriales</taxon>
        <taxon>Oscillospiraceae</taxon>
        <taxon>Oscillospiraceae incertae sedis</taxon>
        <taxon>Candidatus Egerieicola</taxon>
    </lineage>
</organism>
<feature type="transmembrane region" description="Helical" evidence="8">
    <location>
        <begin position="592"/>
        <end position="611"/>
    </location>
</feature>
<dbReference type="InterPro" id="IPR018303">
    <property type="entry name" value="ATPase_P-typ_P_site"/>
</dbReference>
<dbReference type="SUPFAM" id="SSF81665">
    <property type="entry name" value="Calcium ATPase, transmembrane domain M"/>
    <property type="match status" value="1"/>
</dbReference>
<keyword evidence="5" id="KW-1278">Translocase</keyword>
<dbReference type="InterPro" id="IPR001757">
    <property type="entry name" value="P_typ_ATPase"/>
</dbReference>
<feature type="transmembrane region" description="Helical" evidence="8">
    <location>
        <begin position="223"/>
        <end position="248"/>
    </location>
</feature>
<evidence type="ECO:0000259" key="10">
    <source>
        <dbReference type="Pfam" id="PF00689"/>
    </source>
</evidence>
<sequence length="754" mass="82440">MNAQEPITKTTGQILKDNICTLFNLFNFLIAVALACVGAWTNLFFILIIILNVVIGIAQELKAKKLVEELSLLTMPMCDVIRRQQQLHISIQEVEKGDILLLESGKQICADSTVISGELEVNESLLTGESDPVIKKPGDSLLSGSSVISGKCQAEIIHVGDENYASQIANEVKKLKQVNSELLLSMRKVTRFTSWFIIPLGILLFLEAFFLRGEIMYDAVVSTAAGLLGMLPKGLVLLISIGLAAGIIRLSKQNVLVQDLYSLENLAHVDVICLDKTGTLTQGRMQVEQAIVLDSGTPVPFETMMGAFLCNTDDNNATFQAMKEYFQPVEGVNAPAKIPFSSERKWSAVTLDGIGTLVVGAPERICKGKLPEVVTQVMKEGKRVLLSGLTDEIENKTLDPDKIRLVAAIVITDPLRENAASSISYFRNQGVAVKVISGDNPVMVSAVAKQAGIEHAENYVDMSMIRDEEMDRVVQEYTVFGRVSPQQKKLLVTAMQKQGHRVAMTGDGVNDLLAMKQADCSIAVGQGSDAAKQTAQLVLIDSDFSVLRSVLAEGRRVVNNITKSAGVFFIKTIYSVLLCLVCIILNMDFPFLPIQITLIDLVIEGYPAFFISFEPNDKRITGRFLPTALRLAAPNAIVITLSCIAVFLLNWLGAMPLDAQQQTLLMYLVVGTIGIAAVWKSCWPLNKLRGFLAITTTIGFYVAVLLFHNLLQLALPVSTTIWVLLIFAAVGILLERLLTLLIRKKFTKPSPLAA</sequence>
<reference evidence="11" key="2">
    <citation type="journal article" date="2021" name="PeerJ">
        <title>Extensive microbial diversity within the chicken gut microbiome revealed by metagenomics and culture.</title>
        <authorList>
            <person name="Gilroy R."/>
            <person name="Ravi A."/>
            <person name="Getino M."/>
            <person name="Pursley I."/>
            <person name="Horton D.L."/>
            <person name="Alikhan N.F."/>
            <person name="Baker D."/>
            <person name="Gharbi K."/>
            <person name="Hall N."/>
            <person name="Watson M."/>
            <person name="Adriaenssens E.M."/>
            <person name="Foster-Nyarko E."/>
            <person name="Jarju S."/>
            <person name="Secka A."/>
            <person name="Antonio M."/>
            <person name="Oren A."/>
            <person name="Chaudhuri R.R."/>
            <person name="La Ragione R."/>
            <person name="Hildebrand F."/>
            <person name="Pallen M.J."/>
        </authorList>
    </citation>
    <scope>NUCLEOTIDE SEQUENCE</scope>
    <source>
        <strain evidence="11">4509</strain>
    </source>
</reference>
<dbReference type="InterPro" id="IPR008250">
    <property type="entry name" value="ATPase_P-typ_transduc_dom_A_sf"/>
</dbReference>
<evidence type="ECO:0000256" key="8">
    <source>
        <dbReference type="SAM" id="Phobius"/>
    </source>
</evidence>
<dbReference type="InterPro" id="IPR023214">
    <property type="entry name" value="HAD_sf"/>
</dbReference>
<evidence type="ECO:0000256" key="2">
    <source>
        <dbReference type="ARBA" id="ARBA00022692"/>
    </source>
</evidence>
<dbReference type="NCBIfam" id="TIGR01494">
    <property type="entry name" value="ATPase_P-type"/>
    <property type="match status" value="2"/>
</dbReference>
<dbReference type="PRINTS" id="PR00119">
    <property type="entry name" value="CATATPASE"/>
</dbReference>
<evidence type="ECO:0000256" key="3">
    <source>
        <dbReference type="ARBA" id="ARBA00022741"/>
    </source>
</evidence>
<feature type="transmembrane region" description="Helical" evidence="8">
    <location>
        <begin position="713"/>
        <end position="734"/>
    </location>
</feature>
<dbReference type="SFLD" id="SFLDS00003">
    <property type="entry name" value="Haloacid_Dehalogenase"/>
    <property type="match status" value="1"/>
</dbReference>
<dbReference type="SFLD" id="SFLDG00002">
    <property type="entry name" value="C1.7:_P-type_atpase_like"/>
    <property type="match status" value="1"/>
</dbReference>
<keyword evidence="4" id="KW-0067">ATP-binding</keyword>
<dbReference type="GO" id="GO:0016887">
    <property type="term" value="F:ATP hydrolysis activity"/>
    <property type="evidence" value="ECO:0007669"/>
    <property type="project" value="InterPro"/>
</dbReference>
<dbReference type="PRINTS" id="PR00121">
    <property type="entry name" value="NAKATPASE"/>
</dbReference>
<name>A0A9D1ITU8_9FIRM</name>
<comment type="caution">
    <text evidence="11">The sequence shown here is derived from an EMBL/GenBank/DDBJ whole genome shotgun (WGS) entry which is preliminary data.</text>
</comment>
<dbReference type="InterPro" id="IPR036412">
    <property type="entry name" value="HAD-like_sf"/>
</dbReference>
<dbReference type="InterPro" id="IPR023298">
    <property type="entry name" value="ATPase_P-typ_TM_dom_sf"/>
</dbReference>
<dbReference type="InterPro" id="IPR006068">
    <property type="entry name" value="ATPase_P-typ_cation-transptr_C"/>
</dbReference>
<feature type="transmembrane region" description="Helical" evidence="8">
    <location>
        <begin position="25"/>
        <end position="55"/>
    </location>
</feature>
<feature type="transmembrane region" description="Helical" evidence="8">
    <location>
        <begin position="664"/>
        <end position="683"/>
    </location>
</feature>
<dbReference type="GO" id="GO:0016020">
    <property type="term" value="C:membrane"/>
    <property type="evidence" value="ECO:0007669"/>
    <property type="project" value="UniProtKB-SubCell"/>
</dbReference>
<feature type="domain" description="Cation-transporting P-type ATPase C-terminal" evidence="10">
    <location>
        <begin position="589"/>
        <end position="734"/>
    </location>
</feature>
<evidence type="ECO:0000256" key="4">
    <source>
        <dbReference type="ARBA" id="ARBA00022840"/>
    </source>
</evidence>
<dbReference type="SUPFAM" id="SSF81653">
    <property type="entry name" value="Calcium ATPase, transduction domain A"/>
    <property type="match status" value="1"/>
</dbReference>
<dbReference type="GO" id="GO:0005524">
    <property type="term" value="F:ATP binding"/>
    <property type="evidence" value="ECO:0007669"/>
    <property type="project" value="UniProtKB-KW"/>
</dbReference>
<evidence type="ECO:0000256" key="7">
    <source>
        <dbReference type="ARBA" id="ARBA00023136"/>
    </source>
</evidence>
<comment type="subcellular location">
    <subcellularLocation>
        <location evidence="1">Membrane</location>
        <topology evidence="1">Multi-pass membrane protein</topology>
    </subcellularLocation>
</comment>
<evidence type="ECO:0000259" key="9">
    <source>
        <dbReference type="Pfam" id="PF00122"/>
    </source>
</evidence>
<evidence type="ECO:0000256" key="6">
    <source>
        <dbReference type="ARBA" id="ARBA00022989"/>
    </source>
</evidence>
<dbReference type="InterPro" id="IPR044492">
    <property type="entry name" value="P_typ_ATPase_HD_dom"/>
</dbReference>
<dbReference type="PROSITE" id="PS00154">
    <property type="entry name" value="ATPASE_E1_E2"/>
    <property type="match status" value="1"/>
</dbReference>